<feature type="region of interest" description="Disordered" evidence="1">
    <location>
        <begin position="113"/>
        <end position="134"/>
    </location>
</feature>
<organism evidence="2 3">
    <name type="scientific">Dissostichus mawsoni</name>
    <name type="common">Antarctic cod</name>
    <dbReference type="NCBI Taxonomy" id="36200"/>
    <lineage>
        <taxon>Eukaryota</taxon>
        <taxon>Metazoa</taxon>
        <taxon>Chordata</taxon>
        <taxon>Craniata</taxon>
        <taxon>Vertebrata</taxon>
        <taxon>Euteleostomi</taxon>
        <taxon>Actinopterygii</taxon>
        <taxon>Neopterygii</taxon>
        <taxon>Teleostei</taxon>
        <taxon>Neoteleostei</taxon>
        <taxon>Acanthomorphata</taxon>
        <taxon>Eupercaria</taxon>
        <taxon>Perciformes</taxon>
        <taxon>Notothenioidei</taxon>
        <taxon>Nototheniidae</taxon>
        <taxon>Dissostichus</taxon>
    </lineage>
</organism>
<protein>
    <submittedName>
        <fullName evidence="2">Uncharacterized protein</fullName>
    </submittedName>
</protein>
<dbReference type="Proteomes" id="UP000518266">
    <property type="component" value="Unassembled WGS sequence"/>
</dbReference>
<accession>A0A7J5Y1I1</accession>
<comment type="caution">
    <text evidence="2">The sequence shown here is derived from an EMBL/GenBank/DDBJ whole genome shotgun (WGS) entry which is preliminary data.</text>
</comment>
<dbReference type="AlphaFoldDB" id="A0A7J5Y1I1"/>
<evidence type="ECO:0000313" key="3">
    <source>
        <dbReference type="Proteomes" id="UP000518266"/>
    </source>
</evidence>
<sequence>MGGEREQSGHDSRVNKSLRAPSEEERSAANILTRRHPPAGTDSGTCSAHHIQTVCWEEAAGTAAALRCRDGETCAHLWKLPPCRAEDLRSAAAFHRETVSIRDSEPNAALARDLRGRGDLTRHPARPASFGLQG</sequence>
<reference evidence="2 3" key="1">
    <citation type="submission" date="2020-03" db="EMBL/GenBank/DDBJ databases">
        <title>Dissostichus mawsoni Genome sequencing and assembly.</title>
        <authorList>
            <person name="Park H."/>
        </authorList>
    </citation>
    <scope>NUCLEOTIDE SEQUENCE [LARGE SCALE GENOMIC DNA]</scope>
    <source>
        <strain evidence="2">DM0001</strain>
        <tissue evidence="2">Muscle</tissue>
    </source>
</reference>
<feature type="region of interest" description="Disordered" evidence="1">
    <location>
        <begin position="1"/>
        <end position="46"/>
    </location>
</feature>
<gene>
    <name evidence="2" type="ORF">F7725_001498</name>
</gene>
<evidence type="ECO:0000256" key="1">
    <source>
        <dbReference type="SAM" id="MobiDB-lite"/>
    </source>
</evidence>
<feature type="compositionally biased region" description="Basic and acidic residues" evidence="1">
    <location>
        <begin position="113"/>
        <end position="122"/>
    </location>
</feature>
<feature type="compositionally biased region" description="Basic and acidic residues" evidence="1">
    <location>
        <begin position="1"/>
        <end position="14"/>
    </location>
</feature>
<proteinExistence type="predicted"/>
<dbReference type="EMBL" id="JAAKFY010000018">
    <property type="protein sequence ID" value="KAF3842649.1"/>
    <property type="molecule type" value="Genomic_DNA"/>
</dbReference>
<keyword evidence="3" id="KW-1185">Reference proteome</keyword>
<evidence type="ECO:0000313" key="2">
    <source>
        <dbReference type="EMBL" id="KAF3842649.1"/>
    </source>
</evidence>
<name>A0A7J5Y1I1_DISMA</name>